<gene>
    <name evidence="9 15" type="primary">secD</name>
    <name evidence="10" type="synonym">secF</name>
    <name evidence="15" type="ORF">EUA07_11525</name>
</gene>
<evidence type="ECO:0000259" key="13">
    <source>
        <dbReference type="Pfam" id="PF21760"/>
    </source>
</evidence>
<dbReference type="Pfam" id="PF02355">
    <property type="entry name" value="SecD_SecF_C"/>
    <property type="match status" value="2"/>
</dbReference>
<comment type="similarity">
    <text evidence="9">Belongs to the SecD/SecF family. SecD subfamily.</text>
</comment>
<dbReference type="InterPro" id="IPR048631">
    <property type="entry name" value="SecD_1st"/>
</dbReference>
<dbReference type="Pfam" id="PF21760">
    <property type="entry name" value="SecD_1st"/>
    <property type="match status" value="1"/>
</dbReference>
<evidence type="ECO:0000259" key="14">
    <source>
        <dbReference type="Pfam" id="PF22599"/>
    </source>
</evidence>
<dbReference type="NCBIfam" id="TIGR00966">
    <property type="entry name" value="transloc_SecF"/>
    <property type="match status" value="1"/>
</dbReference>
<dbReference type="EMBL" id="SDWU01000011">
    <property type="protein sequence ID" value="RYC01541.1"/>
    <property type="molecule type" value="Genomic_DNA"/>
</dbReference>
<dbReference type="NCBIfam" id="TIGR00916">
    <property type="entry name" value="2A0604s01"/>
    <property type="match status" value="1"/>
</dbReference>
<dbReference type="Gene3D" id="3.30.70.3400">
    <property type="match status" value="1"/>
</dbReference>
<keyword evidence="5 9" id="KW-0653">Protein transport</keyword>
<name>A0A4V1RMG4_9ACTN</name>
<organism evidence="15 16">
    <name type="scientific">Nocardioides ganghwensis</name>
    <dbReference type="NCBI Taxonomy" id="252230"/>
    <lineage>
        <taxon>Bacteria</taxon>
        <taxon>Bacillati</taxon>
        <taxon>Actinomycetota</taxon>
        <taxon>Actinomycetes</taxon>
        <taxon>Propionibacteriales</taxon>
        <taxon>Nocardioidaceae</taxon>
        <taxon>Nocardioides</taxon>
    </lineage>
</organism>
<feature type="transmembrane region" description="Helical" evidence="9">
    <location>
        <begin position="304"/>
        <end position="322"/>
    </location>
</feature>
<dbReference type="InterPro" id="IPR022646">
    <property type="entry name" value="SecD/SecF_CS"/>
</dbReference>
<dbReference type="GO" id="GO:0005886">
    <property type="term" value="C:plasma membrane"/>
    <property type="evidence" value="ECO:0007669"/>
    <property type="project" value="UniProtKB-SubCell"/>
</dbReference>
<evidence type="ECO:0000256" key="3">
    <source>
        <dbReference type="ARBA" id="ARBA00022475"/>
    </source>
</evidence>
<feature type="domain" description="Protein export membrane protein SecD/SecF C-terminal" evidence="12">
    <location>
        <begin position="259"/>
        <end position="426"/>
    </location>
</feature>
<dbReference type="SUPFAM" id="SSF82866">
    <property type="entry name" value="Multidrug efflux transporter AcrB transmembrane domain"/>
    <property type="match status" value="2"/>
</dbReference>
<comment type="caution">
    <text evidence="9">Lacks conserved residue(s) required for the propagation of feature annotation.</text>
</comment>
<feature type="transmembrane region" description="Helical" evidence="9">
    <location>
        <begin position="277"/>
        <end position="297"/>
    </location>
</feature>
<feature type="domain" description="SecDF P1 head subdomain" evidence="14">
    <location>
        <begin position="139"/>
        <end position="255"/>
    </location>
</feature>
<dbReference type="InterPro" id="IPR005665">
    <property type="entry name" value="SecF_bac"/>
</dbReference>
<dbReference type="HAMAP" id="MF_01464_B">
    <property type="entry name" value="SecF_B"/>
    <property type="match status" value="1"/>
</dbReference>
<comment type="subunit">
    <text evidence="10">Forms a complex with SecD. Part of the essential Sec protein translocation apparatus which comprises SecA, SecYEG and auxiliary proteins SecDF. Other proteins may also be involved.</text>
</comment>
<evidence type="ECO:0000256" key="4">
    <source>
        <dbReference type="ARBA" id="ARBA00022692"/>
    </source>
</evidence>
<evidence type="ECO:0000256" key="7">
    <source>
        <dbReference type="ARBA" id="ARBA00023010"/>
    </source>
</evidence>
<dbReference type="NCBIfam" id="TIGR01129">
    <property type="entry name" value="secD"/>
    <property type="match status" value="1"/>
</dbReference>
<keyword evidence="6 9" id="KW-1133">Transmembrane helix</keyword>
<dbReference type="InterPro" id="IPR055344">
    <property type="entry name" value="SecD_SecF_C_bact"/>
</dbReference>
<dbReference type="InterPro" id="IPR005791">
    <property type="entry name" value="SecD"/>
</dbReference>
<keyword evidence="4 9" id="KW-0812">Transmembrane</keyword>
<keyword evidence="8 9" id="KW-0472">Membrane</keyword>
<dbReference type="Proteomes" id="UP000293291">
    <property type="component" value="Unassembled WGS sequence"/>
</dbReference>
<feature type="domain" description="Protein translocase subunit SecDF P1" evidence="13">
    <location>
        <begin position="57"/>
        <end position="117"/>
    </location>
</feature>
<evidence type="ECO:0000256" key="1">
    <source>
        <dbReference type="ARBA" id="ARBA00004651"/>
    </source>
</evidence>
<accession>A0A4V1RMG4</accession>
<dbReference type="AlphaFoldDB" id="A0A4V1RMG4"/>
<dbReference type="InterPro" id="IPR022813">
    <property type="entry name" value="SecD/SecF_arch_bac"/>
</dbReference>
<evidence type="ECO:0000256" key="8">
    <source>
        <dbReference type="ARBA" id="ARBA00023136"/>
    </source>
</evidence>
<evidence type="ECO:0000256" key="6">
    <source>
        <dbReference type="ARBA" id="ARBA00022989"/>
    </source>
</evidence>
<comment type="function">
    <text evidence="9">Part of the Sec protein translocase complex. Interacts with the SecYEG preprotein conducting channel. SecDF uses the proton motive force (PMF) to complete protein translocation after the ATP-dependent function of SecA.</text>
</comment>
<evidence type="ECO:0000313" key="15">
    <source>
        <dbReference type="EMBL" id="RYC01541.1"/>
    </source>
</evidence>
<dbReference type="Gene3D" id="3.30.1360.200">
    <property type="match status" value="1"/>
</dbReference>
<dbReference type="InterPro" id="IPR048634">
    <property type="entry name" value="SecD_SecF_C"/>
</dbReference>
<feature type="region of interest" description="Disordered" evidence="11">
    <location>
        <begin position="122"/>
        <end position="141"/>
    </location>
</feature>
<dbReference type="GO" id="GO:0015450">
    <property type="term" value="F:protein-transporting ATPase activity"/>
    <property type="evidence" value="ECO:0007669"/>
    <property type="project" value="InterPro"/>
</dbReference>
<feature type="transmembrane region" description="Helical" evidence="9">
    <location>
        <begin position="712"/>
        <end position="738"/>
    </location>
</feature>
<dbReference type="GO" id="GO:0043952">
    <property type="term" value="P:protein transport by the Sec complex"/>
    <property type="evidence" value="ECO:0007669"/>
    <property type="project" value="UniProtKB-UniRule"/>
</dbReference>
<evidence type="ECO:0000256" key="11">
    <source>
        <dbReference type="SAM" id="MobiDB-lite"/>
    </source>
</evidence>
<protein>
    <recommendedName>
        <fullName evidence="9 10">Multifunctional fusion protein</fullName>
    </recommendedName>
    <domain>
        <recommendedName>
            <fullName evidence="9">Protein translocase subunit SecD</fullName>
        </recommendedName>
    </domain>
    <domain>
        <recommendedName>
            <fullName evidence="10">Protein-export membrane protein SecF</fullName>
        </recommendedName>
    </domain>
</protein>
<feature type="transmembrane region" description="Helical" evidence="9">
    <location>
        <begin position="608"/>
        <end position="629"/>
    </location>
</feature>
<dbReference type="PROSITE" id="PS51257">
    <property type="entry name" value="PROKAR_LIPOPROTEIN"/>
    <property type="match status" value="1"/>
</dbReference>
<evidence type="ECO:0000256" key="10">
    <source>
        <dbReference type="HAMAP-Rule" id="MF_01464"/>
    </source>
</evidence>
<keyword evidence="16" id="KW-1185">Reference proteome</keyword>
<dbReference type="OrthoDB" id="9774769at2"/>
<comment type="subcellular location">
    <subcellularLocation>
        <location evidence="1 9">Cell membrane</location>
        <topology evidence="1 9">Multi-pass membrane protein</topology>
    </subcellularLocation>
</comment>
<reference evidence="15 16" key="1">
    <citation type="submission" date="2019-01" db="EMBL/GenBank/DDBJ databases">
        <title>Novel species of Nocardioides.</title>
        <authorList>
            <person name="Liu Q."/>
            <person name="Xin Y.-H."/>
        </authorList>
    </citation>
    <scope>NUCLEOTIDE SEQUENCE [LARGE SCALE GENOMIC DNA]</scope>
    <source>
        <strain evidence="15 16">CGMCC 4.6875</strain>
    </source>
</reference>
<dbReference type="RefSeq" id="WP_129455307.1">
    <property type="nucleotide sequence ID" value="NZ_JACXYX010000001.1"/>
</dbReference>
<feature type="domain" description="Protein export membrane protein SecD/SecF C-terminal" evidence="12">
    <location>
        <begin position="554"/>
        <end position="740"/>
    </location>
</feature>
<evidence type="ECO:0000259" key="12">
    <source>
        <dbReference type="Pfam" id="PF02355"/>
    </source>
</evidence>
<comment type="subunit">
    <text evidence="9">Forms a complex with SecF. Part of the essential Sec protein translocation apparatus which comprises SecA, SecYEG and auxiliary proteins SecDF. Other proteins may also be involved.</text>
</comment>
<dbReference type="NCBIfam" id="NF009583">
    <property type="entry name" value="PRK13024.1-3"/>
    <property type="match status" value="1"/>
</dbReference>
<feature type="transmembrane region" description="Helical" evidence="9">
    <location>
        <begin position="467"/>
        <end position="485"/>
    </location>
</feature>
<sequence>MSRGVWVRFILVLGLLAGCAALAVNVKPNLGLDLRGGAQFVFEAEGTEQTPATAENVDKTLEVLRGRVDALGVAESVLVRQGENRILVELPGVTSDEEAQEAEERIGSTAKLTIHEVLATAQPEAEPSEEGNLVLPSDQGDTLEVGPTVIEGEEITGASAVQREQSVEWVVAIDFNGPGGRTWADITGEAACNPSGDPKRRIAIVLDGEVISSPEVNETVGCDVGIRGGSTDITGNFTSEEAKDLSALIEGGALPLELRAISDRLVGPSLGAAAIDASIEAGIIGLLLTGLFIVVVYRLVGLMATIALASYALLAYAMLVGLGSTLTLPGLAGFVLAIGMAIDANVLVFERAREEYAAYPSAGLRRALQVGFNKAWTAIIDSNVTTLLAAGLLFFLGSGPIKGFGVTLSIGVIASMVSALIIARVLCDLAVSNKGVNRKPAISGLGDVGKVRAWLDRKDPDIMKNRGRWLAVSGAATVFAIAGIVTQGLNLGVEFTGGRQLDYSVTNQDMDVEQARAAVSDAGFSEAVVQTADDPSDFTVRTGEISNEDEQRIEDELGKIGGDVSKIDDQLIGASLGEELRNNALIAFGVAFLAQLLYLAFRFKWTFGVSAVIAMAHDVLIVVGIFAWLEKPIDGIFLAAAMTIIGLSVNDTVVVFDRVRERWFASKPEDDFNVLANKAAVETVPRTVNTGLGTMFILGALAILGGDSLRDFSIALLIGLIVGTYSSVFTATPLVTYFHEKWPMSRVKKEKVERAPEDSGAVV</sequence>
<feature type="transmembrane region" description="Helical" evidence="9">
    <location>
        <begin position="688"/>
        <end position="706"/>
    </location>
</feature>
<evidence type="ECO:0000256" key="9">
    <source>
        <dbReference type="HAMAP-Rule" id="MF_01463"/>
    </source>
</evidence>
<dbReference type="Gene3D" id="1.20.1640.10">
    <property type="entry name" value="Multidrug efflux transporter AcrB transmembrane domain"/>
    <property type="match status" value="2"/>
</dbReference>
<evidence type="ECO:0000256" key="5">
    <source>
        <dbReference type="ARBA" id="ARBA00022927"/>
    </source>
</evidence>
<keyword evidence="2 9" id="KW-0813">Transport</keyword>
<dbReference type="PANTHER" id="PTHR30081">
    <property type="entry name" value="PROTEIN-EXPORT MEMBRANE PROTEIN SEC"/>
    <property type="match status" value="1"/>
</dbReference>
<dbReference type="InterPro" id="IPR022645">
    <property type="entry name" value="SecD/SecF_bac"/>
</dbReference>
<proteinExistence type="inferred from homology"/>
<feature type="transmembrane region" description="Helical" evidence="9">
    <location>
        <begin position="584"/>
        <end position="601"/>
    </location>
</feature>
<keyword evidence="7 9" id="KW-0811">Translocation</keyword>
<dbReference type="HAMAP" id="MF_01463_B">
    <property type="entry name" value="SecD_B"/>
    <property type="match status" value="1"/>
</dbReference>
<feature type="transmembrane region" description="Helical" evidence="9">
    <location>
        <begin position="375"/>
        <end position="396"/>
    </location>
</feature>
<dbReference type="PRINTS" id="PR01755">
    <property type="entry name" value="SECFTRNLCASE"/>
</dbReference>
<dbReference type="GO" id="GO:0065002">
    <property type="term" value="P:intracellular protein transmembrane transport"/>
    <property type="evidence" value="ECO:0007669"/>
    <property type="project" value="UniProtKB-UniRule"/>
</dbReference>
<feature type="transmembrane region" description="Helical" evidence="9">
    <location>
        <begin position="635"/>
        <end position="656"/>
    </location>
</feature>
<dbReference type="PANTHER" id="PTHR30081:SF1">
    <property type="entry name" value="PROTEIN TRANSLOCASE SUBUNIT SECD"/>
    <property type="match status" value="1"/>
</dbReference>
<comment type="similarity">
    <text evidence="10">Belongs to the SecD/SecF family. SecF subfamily.</text>
</comment>
<dbReference type="InterPro" id="IPR054384">
    <property type="entry name" value="SecDF_P1_head"/>
</dbReference>
<evidence type="ECO:0000313" key="16">
    <source>
        <dbReference type="Proteomes" id="UP000293291"/>
    </source>
</evidence>
<feature type="transmembrane region" description="Helical" evidence="9">
    <location>
        <begin position="408"/>
        <end position="431"/>
    </location>
</feature>
<dbReference type="Pfam" id="PF22599">
    <property type="entry name" value="SecDF_P1_head"/>
    <property type="match status" value="1"/>
</dbReference>
<comment type="caution">
    <text evidence="15">The sequence shown here is derived from an EMBL/GenBank/DDBJ whole genome shotgun (WGS) entry which is preliminary data.</text>
</comment>
<dbReference type="Gene3D" id="3.30.70.2040">
    <property type="match status" value="1"/>
</dbReference>
<feature type="transmembrane region" description="Helical" evidence="9">
    <location>
        <begin position="328"/>
        <end position="349"/>
    </location>
</feature>
<evidence type="ECO:0000256" key="2">
    <source>
        <dbReference type="ARBA" id="ARBA00022448"/>
    </source>
</evidence>
<dbReference type="Pfam" id="PF07549">
    <property type="entry name" value="Sec_GG"/>
    <property type="match status" value="2"/>
</dbReference>
<keyword evidence="3 9" id="KW-1003">Cell membrane</keyword>
<dbReference type="GO" id="GO:0006605">
    <property type="term" value="P:protein targeting"/>
    <property type="evidence" value="ECO:0007669"/>
    <property type="project" value="UniProtKB-UniRule"/>
</dbReference>